<dbReference type="Proteomes" id="UP000233535">
    <property type="component" value="Unassembled WGS sequence"/>
</dbReference>
<dbReference type="InterPro" id="IPR027417">
    <property type="entry name" value="P-loop_NTPase"/>
</dbReference>
<dbReference type="Gene3D" id="3.40.50.300">
    <property type="entry name" value="P-loop containing nucleotide triphosphate hydrolases"/>
    <property type="match status" value="1"/>
</dbReference>
<evidence type="ECO:0000313" key="3">
    <source>
        <dbReference type="Proteomes" id="UP000233535"/>
    </source>
</evidence>
<dbReference type="AlphaFoldDB" id="A0A2N3I116"/>
<dbReference type="GO" id="GO:0005524">
    <property type="term" value="F:ATP binding"/>
    <property type="evidence" value="ECO:0007669"/>
    <property type="project" value="UniProtKB-KW"/>
</dbReference>
<dbReference type="InterPro" id="IPR003959">
    <property type="entry name" value="ATPase_AAA_core"/>
</dbReference>
<protein>
    <submittedName>
        <fullName evidence="2">ATP-binding protein</fullName>
    </submittedName>
</protein>
<evidence type="ECO:0000259" key="1">
    <source>
        <dbReference type="Pfam" id="PF13304"/>
    </source>
</evidence>
<keyword evidence="3" id="KW-1185">Reference proteome</keyword>
<dbReference type="Pfam" id="PF13304">
    <property type="entry name" value="AAA_21"/>
    <property type="match status" value="1"/>
</dbReference>
<dbReference type="SUPFAM" id="SSF52540">
    <property type="entry name" value="P-loop containing nucleoside triphosphate hydrolases"/>
    <property type="match status" value="1"/>
</dbReference>
<dbReference type="EMBL" id="MVDD01000004">
    <property type="protein sequence ID" value="PKQ64006.1"/>
    <property type="molecule type" value="Genomic_DNA"/>
</dbReference>
<name>A0A2N3I116_9BACT</name>
<accession>A0A2N3I116</accession>
<keyword evidence="2" id="KW-0067">ATP-binding</keyword>
<proteinExistence type="predicted"/>
<dbReference type="OrthoDB" id="9809324at2"/>
<dbReference type="GO" id="GO:0016887">
    <property type="term" value="F:ATP hydrolysis activity"/>
    <property type="evidence" value="ECO:0007669"/>
    <property type="project" value="InterPro"/>
</dbReference>
<dbReference type="PANTHER" id="PTHR40396:SF1">
    <property type="entry name" value="ATPASE AAA-TYPE CORE DOMAIN-CONTAINING PROTEIN"/>
    <property type="match status" value="1"/>
</dbReference>
<sequence>MLVNFSVKNFRSIKDKVTLSFEAAKSDNLEDYYIIEPKEGVRLLKLGLIYGANASGKTNVLKALDFLRDLILEPVDKKTDTINVSPFLFSSNTPNENTILSIEFFQEGIKYLYDLEVNKNTVVSEELRFFNPNKALVFKRVTDIEKQLTRITFGGKIEINKAHKLILEANTLWNNTVLGGFLKTNIESIELQNVIDWFQNKLKSIVHSKSNLFDYVSNKLDSKEIDKRTILEVLKKADFNISDIVVDVNEQVVTSGFTDLISEQILIYESKLKKLKSEKKITTKELLFEHVVNGTGKYHLSFDDESAGTQRYYEFGGLLDMLINNEIIFPIDEFESSLHPDLLKHFLLSFLVNSKKSQLIATTHLRELLMEKDIFRNDAIWFTEKKEDGSTDLFSLDDFDSSVIRKESSVYNAYKAGKLGATPNLSDYYLDLDYE</sequence>
<feature type="domain" description="ATPase AAA-type core" evidence="1">
    <location>
        <begin position="49"/>
        <end position="367"/>
    </location>
</feature>
<keyword evidence="2" id="KW-0547">Nucleotide-binding</keyword>
<comment type="caution">
    <text evidence="2">The sequence shown here is derived from an EMBL/GenBank/DDBJ whole genome shotgun (WGS) entry which is preliminary data.</text>
</comment>
<organism evidence="2 3">
    <name type="scientific">Labilibaculum filiforme</name>
    <dbReference type="NCBI Taxonomy" id="1940526"/>
    <lineage>
        <taxon>Bacteria</taxon>
        <taxon>Pseudomonadati</taxon>
        <taxon>Bacteroidota</taxon>
        <taxon>Bacteroidia</taxon>
        <taxon>Marinilabiliales</taxon>
        <taxon>Marinifilaceae</taxon>
        <taxon>Labilibaculum</taxon>
    </lineage>
</organism>
<reference evidence="2 3" key="1">
    <citation type="journal article" date="2017" name="Front. Microbiol.">
        <title>Labilibaculum manganireducens gen. nov., sp. nov. and Labilibaculum filiforme sp. nov., Novel Bacteroidetes Isolated from Subsurface Sediments of the Baltic Sea.</title>
        <authorList>
            <person name="Vandieken V."/>
            <person name="Marshall I.P."/>
            <person name="Niemann H."/>
            <person name="Engelen B."/>
            <person name="Cypionka H."/>
        </authorList>
    </citation>
    <scope>NUCLEOTIDE SEQUENCE [LARGE SCALE GENOMIC DNA]</scope>
    <source>
        <strain evidence="2 3">59.16B</strain>
    </source>
</reference>
<evidence type="ECO:0000313" key="2">
    <source>
        <dbReference type="EMBL" id="PKQ64006.1"/>
    </source>
</evidence>
<gene>
    <name evidence="2" type="ORF">BZG02_07685</name>
</gene>
<dbReference type="PANTHER" id="PTHR40396">
    <property type="entry name" value="ATPASE-LIKE PROTEIN"/>
    <property type="match status" value="1"/>
</dbReference>